<dbReference type="eggNOG" id="arCOG08557">
    <property type="taxonomic scope" value="Archaea"/>
</dbReference>
<keyword evidence="1" id="KW-0812">Transmembrane</keyword>
<dbReference type="PATRIC" id="fig|273057.12.peg.547"/>
<feature type="transmembrane region" description="Helical" evidence="1">
    <location>
        <begin position="67"/>
        <end position="84"/>
    </location>
</feature>
<dbReference type="Proteomes" id="UP000001974">
    <property type="component" value="Chromosome"/>
</dbReference>
<feature type="transmembrane region" description="Helical" evidence="1">
    <location>
        <begin position="122"/>
        <end position="143"/>
    </location>
</feature>
<evidence type="ECO:0000256" key="1">
    <source>
        <dbReference type="SAM" id="Phobius"/>
    </source>
</evidence>
<evidence type="ECO:0000313" key="3">
    <source>
        <dbReference type="Proteomes" id="UP000001974"/>
    </source>
</evidence>
<keyword evidence="1" id="KW-1133">Transmembrane helix</keyword>
<dbReference type="InParanoid" id="Q7LXV6"/>
<dbReference type="PaxDb" id="273057-SSO0543"/>
<organism evidence="2 3">
    <name type="scientific">Saccharolobus solfataricus (strain ATCC 35092 / DSM 1617 / JCM 11322 / P2)</name>
    <name type="common">Sulfolobus solfataricus</name>
    <dbReference type="NCBI Taxonomy" id="273057"/>
    <lineage>
        <taxon>Archaea</taxon>
        <taxon>Thermoproteota</taxon>
        <taxon>Thermoprotei</taxon>
        <taxon>Sulfolobales</taxon>
        <taxon>Sulfolobaceae</taxon>
        <taxon>Saccharolobus</taxon>
    </lineage>
</organism>
<dbReference type="InterPro" id="IPR036259">
    <property type="entry name" value="MFS_trans_sf"/>
</dbReference>
<feature type="transmembrane region" description="Helical" evidence="1">
    <location>
        <begin position="334"/>
        <end position="354"/>
    </location>
</feature>
<reference evidence="3" key="1">
    <citation type="journal article" date="2001" name="Proc. Natl. Acad. Sci. U.S.A.">
        <title>The complete genome of the crenarchaeon Sulfolobus solfataricus P2.</title>
        <authorList>
            <person name="She Q."/>
            <person name="Singh R.K."/>
            <person name="Confalonieri F."/>
            <person name="Zivanovic Y."/>
            <person name="Allard G."/>
            <person name="Awayez M.J."/>
            <person name="Chan-Weiher C.C.-Y."/>
            <person name="Clausen I.G."/>
            <person name="Curtis B.A."/>
            <person name="De Moors A."/>
            <person name="Erauso G."/>
            <person name="Fletcher C."/>
            <person name="Gordon P.M.K."/>
            <person name="Heikamp-de Jong I."/>
            <person name="Jeffries A.C."/>
            <person name="Kozera C.J."/>
            <person name="Medina N."/>
            <person name="Peng X."/>
            <person name="Thi-Ngoc H.P."/>
            <person name="Redder P."/>
            <person name="Schenk M.E."/>
            <person name="Theriault C."/>
            <person name="Tolstrup N."/>
            <person name="Charlebois R.L."/>
            <person name="Doolittle W.F."/>
            <person name="Duguet M."/>
            <person name="Gaasterland T."/>
            <person name="Garrett R.A."/>
            <person name="Ragan M.A."/>
            <person name="Sensen C.W."/>
            <person name="Van der Oost J."/>
        </authorList>
    </citation>
    <scope>NUCLEOTIDE SEQUENCE [LARGE SCALE GENOMIC DNA]</scope>
    <source>
        <strain evidence="3">ATCC 35092 / DSM 1617 / JCM 11322 / P2</strain>
    </source>
</reference>
<name>Q7LXV6_SACS2</name>
<feature type="transmembrane region" description="Helical" evidence="1">
    <location>
        <begin position="310"/>
        <end position="328"/>
    </location>
</feature>
<evidence type="ECO:0000313" key="2">
    <source>
        <dbReference type="EMBL" id="AAK40861.1"/>
    </source>
</evidence>
<gene>
    <name evidence="2" type="ordered locus">SSO0543</name>
</gene>
<proteinExistence type="predicted"/>
<dbReference type="KEGG" id="sso:SSO0543"/>
<feature type="transmembrane region" description="Helical" evidence="1">
    <location>
        <begin position="90"/>
        <end position="110"/>
    </location>
</feature>
<dbReference type="AlphaFoldDB" id="Q7LXV6"/>
<feature type="transmembrane region" description="Helical" evidence="1">
    <location>
        <begin position="224"/>
        <end position="242"/>
    </location>
</feature>
<dbReference type="EnsemblBacteria" id="AAK40861">
    <property type="protein sequence ID" value="AAK40861"/>
    <property type="gene ID" value="SSO0543"/>
</dbReference>
<dbReference type="PIR" id="F90200">
    <property type="entry name" value="F90200"/>
</dbReference>
<feature type="transmembrane region" description="Helical" evidence="1">
    <location>
        <begin position="190"/>
        <end position="218"/>
    </location>
</feature>
<feature type="transmembrane region" description="Helical" evidence="1">
    <location>
        <begin position="38"/>
        <end position="60"/>
    </location>
</feature>
<dbReference type="HOGENOM" id="CLU_770788_0_0_2"/>
<dbReference type="SUPFAM" id="SSF103473">
    <property type="entry name" value="MFS general substrate transporter"/>
    <property type="match status" value="1"/>
</dbReference>
<protein>
    <recommendedName>
        <fullName evidence="4">MFS transporter</fullName>
    </recommendedName>
</protein>
<dbReference type="STRING" id="273057.SSO0543"/>
<feature type="transmembrane region" description="Helical" evidence="1">
    <location>
        <begin position="249"/>
        <end position="266"/>
    </location>
</feature>
<dbReference type="EMBL" id="AE006641">
    <property type="protein sequence ID" value="AAK40861.1"/>
    <property type="molecule type" value="Genomic_DNA"/>
</dbReference>
<feature type="transmembrane region" description="Helical" evidence="1">
    <location>
        <begin position="12"/>
        <end position="32"/>
    </location>
</feature>
<sequence length="362" mass="41133">MNVMKKYVLTYRSIISFFVGFMSFAFIALMKISGLSGFQIGLILSTISISQFIAYIILIAFSIRRNILVSAALELLIPIILIIQRSAFTFTLSAIFMGIVNSINSSVIIIQKEFTRKDYSIMMTLTYALSLAGLGIFYLSKIIGINTTLLLLFIPLLSLNLILTLMLRYEEKKESLSELYSWLKNVGKSVLVFGFFASLRRVLITSYIPLILLTLFYTYTPQEISLYLMIIQVPLIIFFYLGHKISVRIFITLSIVELILFLSLSIFYRESILLFLSLILLANMSSSLRAPVVEETVNKLLNFSTKISSFYHLMDTIFSALASILLAFMVKLDLFYGIFVIAGLSSLLPSLFVYKVMLQQRK</sequence>
<keyword evidence="1" id="KW-0472">Membrane</keyword>
<accession>Q7LXV6</accession>
<keyword evidence="3" id="KW-1185">Reference proteome</keyword>
<evidence type="ECO:0008006" key="4">
    <source>
        <dbReference type="Google" id="ProtNLM"/>
    </source>
</evidence>
<feature type="transmembrane region" description="Helical" evidence="1">
    <location>
        <begin position="149"/>
        <end position="169"/>
    </location>
</feature>
<feature type="transmembrane region" description="Helical" evidence="1">
    <location>
        <begin position="272"/>
        <end position="290"/>
    </location>
</feature>